<name>G8R5B7_OWEHD</name>
<evidence type="ECO:0000313" key="3">
    <source>
        <dbReference type="Proteomes" id="UP000005631"/>
    </source>
</evidence>
<dbReference type="Proteomes" id="UP000005631">
    <property type="component" value="Chromosome"/>
</dbReference>
<feature type="transmembrane region" description="Helical" evidence="1">
    <location>
        <begin position="87"/>
        <end position="110"/>
    </location>
</feature>
<dbReference type="STRING" id="926562.Oweho_1157"/>
<evidence type="ECO:0000256" key="1">
    <source>
        <dbReference type="SAM" id="Phobius"/>
    </source>
</evidence>
<dbReference type="OrthoDB" id="1450571at2"/>
<proteinExistence type="predicted"/>
<dbReference type="EMBL" id="CP003156">
    <property type="protein sequence ID" value="AEV32162.1"/>
    <property type="molecule type" value="Genomic_DNA"/>
</dbReference>
<keyword evidence="1" id="KW-0812">Transmembrane</keyword>
<feature type="transmembrane region" description="Helical" evidence="1">
    <location>
        <begin position="31"/>
        <end position="49"/>
    </location>
</feature>
<dbReference type="HOGENOM" id="CLU_2024401_0_0_10"/>
<reference evidence="2 3" key="1">
    <citation type="journal article" date="2012" name="Stand. Genomic Sci.">
        <title>Genome sequence of the orange-pigmented seawater bacterium Owenweeksia hongkongensis type strain (UST20020801(T)).</title>
        <authorList>
            <person name="Riedel T."/>
            <person name="Held B."/>
            <person name="Nolan M."/>
            <person name="Lucas S."/>
            <person name="Lapidus A."/>
            <person name="Tice H."/>
            <person name="Del Rio T.G."/>
            <person name="Cheng J.F."/>
            <person name="Han C."/>
            <person name="Tapia R."/>
            <person name="Goodwin L.A."/>
            <person name="Pitluck S."/>
            <person name="Liolios K."/>
            <person name="Mavromatis K."/>
            <person name="Pagani I."/>
            <person name="Ivanova N."/>
            <person name="Mikhailova N."/>
            <person name="Pati A."/>
            <person name="Chen A."/>
            <person name="Palaniappan K."/>
            <person name="Rohde M."/>
            <person name="Tindall B.J."/>
            <person name="Detter J.C."/>
            <person name="Goker M."/>
            <person name="Woyke T."/>
            <person name="Bristow J."/>
            <person name="Eisen J.A."/>
            <person name="Markowitz V."/>
            <person name="Hugenholtz P."/>
            <person name="Klenk H.P."/>
            <person name="Kyrpides N.C."/>
        </authorList>
    </citation>
    <scope>NUCLEOTIDE SEQUENCE</scope>
    <source>
        <strain evidence="3">DSM 17368 / JCM 12287 / NRRL B-23963</strain>
    </source>
</reference>
<dbReference type="AlphaFoldDB" id="G8R5B7"/>
<dbReference type="KEGG" id="oho:Oweho_1157"/>
<keyword evidence="1" id="KW-0472">Membrane</keyword>
<dbReference type="eggNOG" id="ENOG5033E2X">
    <property type="taxonomic scope" value="Bacteria"/>
</dbReference>
<keyword evidence="3" id="KW-1185">Reference proteome</keyword>
<keyword evidence="1" id="KW-1133">Transmembrane helix</keyword>
<dbReference type="RefSeq" id="WP_014201522.1">
    <property type="nucleotide sequence ID" value="NC_016599.1"/>
</dbReference>
<evidence type="ECO:0000313" key="2">
    <source>
        <dbReference type="EMBL" id="AEV32162.1"/>
    </source>
</evidence>
<accession>G8R5B7</accession>
<sequence>MMSKLKQIALQIPEYLLIASVIFYWGSAGWGLNPIATSLLLSLVLQIIFKNRILGLLIPGILILTCLYMLLALMSEFREFPSFNQEAQIFLFVGLSYFISTMLVSGLMIYKYFLREGKLPTQ</sequence>
<protein>
    <submittedName>
        <fullName evidence="2">Uncharacterized protein</fullName>
    </submittedName>
</protein>
<gene>
    <name evidence="2" type="ordered locus">Oweho_1157</name>
</gene>
<feature type="transmembrane region" description="Helical" evidence="1">
    <location>
        <begin position="56"/>
        <end position="75"/>
    </location>
</feature>
<organism evidence="2 3">
    <name type="scientific">Owenweeksia hongkongensis (strain DSM 17368 / CIP 108786 / JCM 12287 / NRRL B-23963 / UST20020801)</name>
    <dbReference type="NCBI Taxonomy" id="926562"/>
    <lineage>
        <taxon>Bacteria</taxon>
        <taxon>Pseudomonadati</taxon>
        <taxon>Bacteroidota</taxon>
        <taxon>Flavobacteriia</taxon>
        <taxon>Flavobacteriales</taxon>
        <taxon>Owenweeksiaceae</taxon>
        <taxon>Owenweeksia</taxon>
    </lineage>
</organism>